<evidence type="ECO:0000313" key="1">
    <source>
        <dbReference type="EMBL" id="GGZ27259.1"/>
    </source>
</evidence>
<keyword evidence="2" id="KW-1185">Reference proteome</keyword>
<evidence type="ECO:0000313" key="2">
    <source>
        <dbReference type="Proteomes" id="UP000619457"/>
    </source>
</evidence>
<organism evidence="1 2">
    <name type="scientific">Echinicola pacifica</name>
    <dbReference type="NCBI Taxonomy" id="346377"/>
    <lineage>
        <taxon>Bacteria</taxon>
        <taxon>Pseudomonadati</taxon>
        <taxon>Bacteroidota</taxon>
        <taxon>Cytophagia</taxon>
        <taxon>Cytophagales</taxon>
        <taxon>Cyclobacteriaceae</taxon>
        <taxon>Echinicola</taxon>
    </lineage>
</organism>
<sequence length="75" mass="8614">MIFYYLSNFYKKTGAHKVHAMSCPEMPDMNELSYLGPYNNSGEAVRNASKKYENVETCEHCCGNKVKSIVEKLRD</sequence>
<reference evidence="1" key="2">
    <citation type="submission" date="2020-09" db="EMBL/GenBank/DDBJ databases">
        <authorList>
            <person name="Sun Q."/>
            <person name="Kim S."/>
        </authorList>
    </citation>
    <scope>NUCLEOTIDE SEQUENCE</scope>
    <source>
        <strain evidence="1">KCTC 12368</strain>
    </source>
</reference>
<reference evidence="1" key="1">
    <citation type="journal article" date="2014" name="Int. J. Syst. Evol. Microbiol.">
        <title>Complete genome sequence of Corynebacterium casei LMG S-19264T (=DSM 44701T), isolated from a smear-ripened cheese.</title>
        <authorList>
            <consortium name="US DOE Joint Genome Institute (JGI-PGF)"/>
            <person name="Walter F."/>
            <person name="Albersmeier A."/>
            <person name="Kalinowski J."/>
            <person name="Ruckert C."/>
        </authorList>
    </citation>
    <scope>NUCLEOTIDE SEQUENCE</scope>
    <source>
        <strain evidence="1">KCTC 12368</strain>
    </source>
</reference>
<dbReference type="EMBL" id="BMWX01000003">
    <property type="protein sequence ID" value="GGZ27259.1"/>
    <property type="molecule type" value="Genomic_DNA"/>
</dbReference>
<dbReference type="RefSeq" id="WP_018473088.1">
    <property type="nucleotide sequence ID" value="NZ_BMWX01000003.1"/>
</dbReference>
<gene>
    <name evidence="1" type="ORF">GCM10007049_20040</name>
</gene>
<proteinExistence type="predicted"/>
<protein>
    <submittedName>
        <fullName evidence="1">Uncharacterized protein</fullName>
    </submittedName>
</protein>
<name>A0A918Q066_9BACT</name>
<dbReference type="Proteomes" id="UP000619457">
    <property type="component" value="Unassembled WGS sequence"/>
</dbReference>
<comment type="caution">
    <text evidence="1">The sequence shown here is derived from an EMBL/GenBank/DDBJ whole genome shotgun (WGS) entry which is preliminary data.</text>
</comment>
<dbReference type="AlphaFoldDB" id="A0A918Q066"/>
<accession>A0A918Q066</accession>